<organism evidence="2 3">
    <name type="scientific">Nocardioides marinquilinus</name>
    <dbReference type="NCBI Taxonomy" id="1210400"/>
    <lineage>
        <taxon>Bacteria</taxon>
        <taxon>Bacillati</taxon>
        <taxon>Actinomycetota</taxon>
        <taxon>Actinomycetes</taxon>
        <taxon>Propionibacteriales</taxon>
        <taxon>Nocardioidaceae</taxon>
        <taxon>Nocardioides</taxon>
    </lineage>
</organism>
<keyword evidence="2" id="KW-0413">Isomerase</keyword>
<comment type="caution">
    <text evidence="2">The sequence shown here is derived from an EMBL/GenBank/DDBJ whole genome shotgun (WGS) entry which is preliminary data.</text>
</comment>
<feature type="domain" description="Mycothiol-dependent maleylpyruvate isomerase metal-binding" evidence="1">
    <location>
        <begin position="11"/>
        <end position="145"/>
    </location>
</feature>
<protein>
    <submittedName>
        <fullName evidence="2">Maleylpyruvate isomerase family mycothiol-dependent enzyme</fullName>
    </submittedName>
</protein>
<dbReference type="SUPFAM" id="SSF109854">
    <property type="entry name" value="DinB/YfiT-like putative metalloenzymes"/>
    <property type="match status" value="1"/>
</dbReference>
<dbReference type="InterPro" id="IPR024344">
    <property type="entry name" value="MDMPI_metal-binding"/>
</dbReference>
<dbReference type="RefSeq" id="WP_345458857.1">
    <property type="nucleotide sequence ID" value="NZ_BAABKG010000003.1"/>
</dbReference>
<reference evidence="3" key="1">
    <citation type="journal article" date="2019" name="Int. J. Syst. Evol. Microbiol.">
        <title>The Global Catalogue of Microorganisms (GCM) 10K type strain sequencing project: providing services to taxonomists for standard genome sequencing and annotation.</title>
        <authorList>
            <consortium name="The Broad Institute Genomics Platform"/>
            <consortium name="The Broad Institute Genome Sequencing Center for Infectious Disease"/>
            <person name="Wu L."/>
            <person name="Ma J."/>
        </authorList>
    </citation>
    <scope>NUCLEOTIDE SEQUENCE [LARGE SCALE GENOMIC DNA]</scope>
    <source>
        <strain evidence="3">JCM 18459</strain>
    </source>
</reference>
<dbReference type="Pfam" id="PF11716">
    <property type="entry name" value="MDMPI_N"/>
    <property type="match status" value="1"/>
</dbReference>
<dbReference type="Proteomes" id="UP001500221">
    <property type="component" value="Unassembled WGS sequence"/>
</dbReference>
<dbReference type="InterPro" id="IPR034660">
    <property type="entry name" value="DinB/YfiT-like"/>
</dbReference>
<dbReference type="Gene3D" id="1.20.120.450">
    <property type="entry name" value="dinb family like domain"/>
    <property type="match status" value="1"/>
</dbReference>
<name>A0ABP9PSR1_9ACTN</name>
<gene>
    <name evidence="2" type="ORF">GCM10023340_25270</name>
</gene>
<proteinExistence type="predicted"/>
<keyword evidence="3" id="KW-1185">Reference proteome</keyword>
<sequence>MRLVDRVILSLRDQHDRLVEVVTALDEEVLIGPSAASEWRVCDVVSHLGSGAEISLRPIAAAAGGTTPPQADNQAVWDRWNAMTPAEQVAGFVEHDERLVTTLEALGDAERDTVTVDLGFLPAPVPLVVATGLRFNEVTLHAWDVVAGQSPQATIDPEPAALALDLYAGPLQSVLGWAGQPDQLADTAVIAFAGRGLSIGESVVLDDEAPLAPTATLTASDEAAARLLAGRLGPEHTPDDVQVTGNVTLDDLRRVFPGF</sequence>
<evidence type="ECO:0000313" key="2">
    <source>
        <dbReference type="EMBL" id="GAA5149630.1"/>
    </source>
</evidence>
<evidence type="ECO:0000313" key="3">
    <source>
        <dbReference type="Proteomes" id="UP001500221"/>
    </source>
</evidence>
<dbReference type="InterPro" id="IPR017517">
    <property type="entry name" value="Maleyloyr_isom"/>
</dbReference>
<accession>A0ABP9PSR1</accession>
<evidence type="ECO:0000259" key="1">
    <source>
        <dbReference type="Pfam" id="PF11716"/>
    </source>
</evidence>
<dbReference type="NCBIfam" id="TIGR03083">
    <property type="entry name" value="maleylpyruvate isomerase family mycothiol-dependent enzyme"/>
    <property type="match status" value="1"/>
</dbReference>
<dbReference type="GO" id="GO:0016853">
    <property type="term" value="F:isomerase activity"/>
    <property type="evidence" value="ECO:0007669"/>
    <property type="project" value="UniProtKB-KW"/>
</dbReference>
<dbReference type="EMBL" id="BAABKG010000003">
    <property type="protein sequence ID" value="GAA5149630.1"/>
    <property type="molecule type" value="Genomic_DNA"/>
</dbReference>